<reference evidence="1 2" key="2">
    <citation type="submission" date="2021-03" db="EMBL/GenBank/DDBJ databases">
        <title>P. granadensis CT364 genome publication.</title>
        <authorList>
            <person name="Stach J."/>
            <person name="Montero-Calasanz Md.C."/>
        </authorList>
    </citation>
    <scope>NUCLEOTIDE SEQUENCE [LARGE SCALE GENOMIC DNA]</scope>
    <source>
        <strain evidence="1 2">CT364</strain>
    </source>
</reference>
<name>A0ABX7GNW1_9PSED</name>
<sequence>MNLLAYEFSAEQRRAVDRYTAFLGSVHTVTANIPVVFERRRSSGHALAVLASDSRLNNVPFNERYLRDFWRRTEEAWQQCSAFVSELLTFTRESLEITKNSSRHSLLSEVDFNLYSLSRSPTWILYPPTDVSDLVHELVLRLYRLRAMIRQLKYTMVEVHDELFGIKSVFARAMDHRSCQCHPQPTVVQELFSERRTQPMWDTAYSSADPLIRAVEYKAGVAGLFNAVASVSMQICMNLEETGVRMDTAIHELLAAERVSTLGQMNSRLAATKEQADEFMAMLNHLETWLRH</sequence>
<reference evidence="1 2" key="1">
    <citation type="submission" date="2021-02" db="EMBL/GenBank/DDBJ databases">
        <authorList>
            <person name="Cea Torrescassana E."/>
        </authorList>
    </citation>
    <scope>NUCLEOTIDE SEQUENCE [LARGE SCALE GENOMIC DNA]</scope>
    <source>
        <strain evidence="1 2">CT364</strain>
    </source>
</reference>
<proteinExistence type="predicted"/>
<organism evidence="1 2">
    <name type="scientific">Pseudomonas granadensis</name>
    <dbReference type="NCBI Taxonomy" id="1421430"/>
    <lineage>
        <taxon>Bacteria</taxon>
        <taxon>Pseudomonadati</taxon>
        <taxon>Pseudomonadota</taxon>
        <taxon>Gammaproteobacteria</taxon>
        <taxon>Pseudomonadales</taxon>
        <taxon>Pseudomonadaceae</taxon>
        <taxon>Pseudomonas</taxon>
    </lineage>
</organism>
<keyword evidence="2" id="KW-1185">Reference proteome</keyword>
<dbReference type="EMBL" id="CP069352">
    <property type="protein sequence ID" value="QRK86782.1"/>
    <property type="molecule type" value="Genomic_DNA"/>
</dbReference>
<dbReference type="Proteomes" id="UP000663686">
    <property type="component" value="Chromosome"/>
</dbReference>
<protein>
    <submittedName>
        <fullName evidence="1">Uncharacterized protein</fullName>
    </submittedName>
</protein>
<accession>A0ABX7GNW1</accession>
<gene>
    <name evidence="1" type="ORF">JN757_05045</name>
</gene>
<evidence type="ECO:0000313" key="1">
    <source>
        <dbReference type="EMBL" id="QRK86782.1"/>
    </source>
</evidence>
<evidence type="ECO:0000313" key="2">
    <source>
        <dbReference type="Proteomes" id="UP000663686"/>
    </source>
</evidence>